<keyword evidence="3" id="KW-0238">DNA-binding</keyword>
<evidence type="ECO:0000313" key="10">
    <source>
        <dbReference type="Proteomes" id="UP000791440"/>
    </source>
</evidence>
<organism evidence="9 10">
    <name type="scientific">Manduca sexta</name>
    <name type="common">Tobacco hawkmoth</name>
    <name type="synonym">Tobacco hornworm</name>
    <dbReference type="NCBI Taxonomy" id="7130"/>
    <lineage>
        <taxon>Eukaryota</taxon>
        <taxon>Metazoa</taxon>
        <taxon>Ecdysozoa</taxon>
        <taxon>Arthropoda</taxon>
        <taxon>Hexapoda</taxon>
        <taxon>Insecta</taxon>
        <taxon>Pterygota</taxon>
        <taxon>Neoptera</taxon>
        <taxon>Endopterygota</taxon>
        <taxon>Lepidoptera</taxon>
        <taxon>Glossata</taxon>
        <taxon>Ditrysia</taxon>
        <taxon>Bombycoidea</taxon>
        <taxon>Sphingidae</taxon>
        <taxon>Sphinginae</taxon>
        <taxon>Sphingini</taxon>
        <taxon>Manduca</taxon>
    </lineage>
</organism>
<dbReference type="InterPro" id="IPR001606">
    <property type="entry name" value="ARID_dom"/>
</dbReference>
<reference evidence="9" key="1">
    <citation type="journal article" date="2016" name="Insect Biochem. Mol. Biol.">
        <title>Multifaceted biological insights from a draft genome sequence of the tobacco hornworm moth, Manduca sexta.</title>
        <authorList>
            <person name="Kanost M.R."/>
            <person name="Arrese E.L."/>
            <person name="Cao X."/>
            <person name="Chen Y.R."/>
            <person name="Chellapilla S."/>
            <person name="Goldsmith M.R."/>
            <person name="Grosse-Wilde E."/>
            <person name="Heckel D.G."/>
            <person name="Herndon N."/>
            <person name="Jiang H."/>
            <person name="Papanicolaou A."/>
            <person name="Qu J."/>
            <person name="Soulages J.L."/>
            <person name="Vogel H."/>
            <person name="Walters J."/>
            <person name="Waterhouse R.M."/>
            <person name="Ahn S.J."/>
            <person name="Almeida F.C."/>
            <person name="An C."/>
            <person name="Aqrawi P."/>
            <person name="Bretschneider A."/>
            <person name="Bryant W.B."/>
            <person name="Bucks S."/>
            <person name="Chao H."/>
            <person name="Chevignon G."/>
            <person name="Christen J.M."/>
            <person name="Clarke D.F."/>
            <person name="Dittmer N.T."/>
            <person name="Ferguson L.C.F."/>
            <person name="Garavelou S."/>
            <person name="Gordon K.H.J."/>
            <person name="Gunaratna R.T."/>
            <person name="Han Y."/>
            <person name="Hauser F."/>
            <person name="He Y."/>
            <person name="Heidel-Fischer H."/>
            <person name="Hirsh A."/>
            <person name="Hu Y."/>
            <person name="Jiang H."/>
            <person name="Kalra D."/>
            <person name="Klinner C."/>
            <person name="Konig C."/>
            <person name="Kovar C."/>
            <person name="Kroll A.R."/>
            <person name="Kuwar S.S."/>
            <person name="Lee S.L."/>
            <person name="Lehman R."/>
            <person name="Li K."/>
            <person name="Li Z."/>
            <person name="Liang H."/>
            <person name="Lovelace S."/>
            <person name="Lu Z."/>
            <person name="Mansfield J.H."/>
            <person name="McCulloch K.J."/>
            <person name="Mathew T."/>
            <person name="Morton B."/>
            <person name="Muzny D.M."/>
            <person name="Neunemann D."/>
            <person name="Ongeri F."/>
            <person name="Pauchet Y."/>
            <person name="Pu L.L."/>
            <person name="Pyrousis I."/>
            <person name="Rao X.J."/>
            <person name="Redding A."/>
            <person name="Roesel C."/>
            <person name="Sanchez-Gracia A."/>
            <person name="Schaack S."/>
            <person name="Shukla A."/>
            <person name="Tetreau G."/>
            <person name="Wang Y."/>
            <person name="Xiong G.H."/>
            <person name="Traut W."/>
            <person name="Walsh T.K."/>
            <person name="Worley K.C."/>
            <person name="Wu D."/>
            <person name="Wu W."/>
            <person name="Wu Y.Q."/>
            <person name="Zhang X."/>
            <person name="Zou Z."/>
            <person name="Zucker H."/>
            <person name="Briscoe A.D."/>
            <person name="Burmester T."/>
            <person name="Clem R.J."/>
            <person name="Feyereisen R."/>
            <person name="Grimmelikhuijzen C.J.P."/>
            <person name="Hamodrakas S.J."/>
            <person name="Hansson B.S."/>
            <person name="Huguet E."/>
            <person name="Jermiin L.S."/>
            <person name="Lan Q."/>
            <person name="Lehman H.K."/>
            <person name="Lorenzen M."/>
            <person name="Merzendorfer H."/>
            <person name="Michalopoulos I."/>
            <person name="Morton D.B."/>
            <person name="Muthukrishnan S."/>
            <person name="Oakeshott J.G."/>
            <person name="Palmer W."/>
            <person name="Park Y."/>
            <person name="Passarelli A.L."/>
            <person name="Rozas J."/>
            <person name="Schwartz L.M."/>
            <person name="Smith W."/>
            <person name="Southgate A."/>
            <person name="Vilcinskas A."/>
            <person name="Vogt R."/>
            <person name="Wang P."/>
            <person name="Werren J."/>
            <person name="Yu X.Q."/>
            <person name="Zhou J.J."/>
            <person name="Brown S.J."/>
            <person name="Scherer S.E."/>
            <person name="Richards S."/>
            <person name="Blissard G.W."/>
        </authorList>
    </citation>
    <scope>NUCLEOTIDE SEQUENCE</scope>
</reference>
<comment type="caution">
    <text evidence="9">The sequence shown here is derived from an EMBL/GenBank/DDBJ whole genome shotgun (WGS) entry which is preliminary data.</text>
</comment>
<dbReference type="InterPro" id="IPR036431">
    <property type="entry name" value="ARID_dom_sf"/>
</dbReference>
<dbReference type="GO" id="GO:0006357">
    <property type="term" value="P:regulation of transcription by RNA polymerase II"/>
    <property type="evidence" value="ECO:0007669"/>
    <property type="project" value="InterPro"/>
</dbReference>
<feature type="region of interest" description="Disordered" evidence="6">
    <location>
        <begin position="139"/>
        <end position="158"/>
    </location>
</feature>
<dbReference type="PROSITE" id="PS51486">
    <property type="entry name" value="REKLES"/>
    <property type="match status" value="1"/>
</dbReference>
<dbReference type="Pfam" id="PF01388">
    <property type="entry name" value="ARID"/>
    <property type="match status" value="1"/>
</dbReference>
<feature type="region of interest" description="Disordered" evidence="6">
    <location>
        <begin position="442"/>
        <end position="497"/>
    </location>
</feature>
<dbReference type="InterPro" id="IPR023334">
    <property type="entry name" value="REKLES_domain"/>
</dbReference>
<evidence type="ECO:0008006" key="11">
    <source>
        <dbReference type="Google" id="ProtNLM"/>
    </source>
</evidence>
<feature type="domain" description="ARID" evidence="7">
    <location>
        <begin position="180"/>
        <end position="272"/>
    </location>
</feature>
<dbReference type="FunFam" id="1.10.150.60:FF:000007">
    <property type="entry name" value="AT-rich interactive domain-containing protein 3C"/>
    <property type="match status" value="1"/>
</dbReference>
<evidence type="ECO:0000259" key="8">
    <source>
        <dbReference type="PROSITE" id="PS51486"/>
    </source>
</evidence>
<name>A0A922CMA8_MANSE</name>
<keyword evidence="5" id="KW-0539">Nucleus</keyword>
<dbReference type="OrthoDB" id="10044343at2759"/>
<proteinExistence type="predicted"/>
<evidence type="ECO:0000256" key="5">
    <source>
        <dbReference type="ARBA" id="ARBA00023242"/>
    </source>
</evidence>
<keyword evidence="10" id="KW-1185">Reference proteome</keyword>
<keyword evidence="2" id="KW-0805">Transcription regulation</keyword>
<keyword evidence="4" id="KW-0804">Transcription</keyword>
<evidence type="ECO:0000256" key="6">
    <source>
        <dbReference type="SAM" id="MobiDB-lite"/>
    </source>
</evidence>
<protein>
    <recommendedName>
        <fullName evidence="11">Protein dead ringer</fullName>
    </recommendedName>
</protein>
<feature type="domain" description="REKLES" evidence="8">
    <location>
        <begin position="446"/>
        <end position="542"/>
    </location>
</feature>
<dbReference type="SMART" id="SM01014">
    <property type="entry name" value="ARID"/>
    <property type="match status" value="1"/>
</dbReference>
<evidence type="ECO:0000256" key="2">
    <source>
        <dbReference type="ARBA" id="ARBA00023015"/>
    </source>
</evidence>
<sequence>MADADRDSDLGDDSPVSARSEGESSGEQSCESSDEGVGRDAPQPPHQHQALQQPPHTMTHHQINQITQHQRNSPRPLDRELKVRDDFESLKSSLHPHLSSLASLAQGAPLSTSSSVFALAGAGAPGGFPYAPPAFLAPAPPPPAQPVGSASSSSSEGSAAGWSFEEQYKQVRQLYEISDDPQRKEFLDDLFSFMQKRGTPINRLPIMAKSVLDLYELYNLVIARGGLVEVINKKLWQEIIKGLRLPSSITSAAFTLRTQYMKYLYDYECEKKNLSTRSELDAAIEGNKREGRRASGQYDAQAALAMNYFSVPQPPLNRGVPASLAQLSQHMQPLSLSLGGGVGVPRLPPLPPHAPHISQHDIEYRVREYMKMIQQQRELMRNGSESPPGGNGPAPMMSPRDAAALSAIDVSRLTLWSLYNNNNNNSPQPDLEPQREALNLSESPNSNVSIKREACRSPPPPAKRRTPRPPSPRLPSPPRQACMPTTPQSQLNGGSATNGVNGAAFKITTRGDASTGDQQLVVSIELNGVTYEGVLFPSQNGNGQNGHRQMVS</sequence>
<feature type="compositionally biased region" description="Polar residues" evidence="6">
    <location>
        <begin position="483"/>
        <end position="497"/>
    </location>
</feature>
<feature type="compositionally biased region" description="Low complexity" evidence="6">
    <location>
        <begin position="146"/>
        <end position="158"/>
    </location>
</feature>
<gene>
    <name evidence="9" type="ORF">O3G_MSEX006977</name>
</gene>
<feature type="compositionally biased region" description="Pro residues" evidence="6">
    <location>
        <begin position="468"/>
        <end position="478"/>
    </location>
</feature>
<dbReference type="GO" id="GO:0003677">
    <property type="term" value="F:DNA binding"/>
    <property type="evidence" value="ECO:0007669"/>
    <property type="project" value="UniProtKB-KW"/>
</dbReference>
<dbReference type="EMBL" id="JH668401">
    <property type="protein sequence ID" value="KAG6451161.1"/>
    <property type="molecule type" value="Genomic_DNA"/>
</dbReference>
<dbReference type="Gene3D" id="1.10.150.60">
    <property type="entry name" value="ARID DNA-binding domain"/>
    <property type="match status" value="1"/>
</dbReference>
<comment type="subcellular location">
    <subcellularLocation>
        <location evidence="1">Nucleus</location>
    </subcellularLocation>
</comment>
<feature type="region of interest" description="Disordered" evidence="6">
    <location>
        <begin position="1"/>
        <end position="82"/>
    </location>
</feature>
<evidence type="ECO:0000259" key="7">
    <source>
        <dbReference type="PROSITE" id="PS51011"/>
    </source>
</evidence>
<dbReference type="InterPro" id="IPR045147">
    <property type="entry name" value="ARI3A/B/C"/>
</dbReference>
<dbReference type="PROSITE" id="PS51011">
    <property type="entry name" value="ARID"/>
    <property type="match status" value="1"/>
</dbReference>
<dbReference type="SMART" id="SM00501">
    <property type="entry name" value="BRIGHT"/>
    <property type="match status" value="1"/>
</dbReference>
<dbReference type="PANTHER" id="PTHR15348:SF0">
    <property type="entry name" value="PROTEIN DEAD RINGER"/>
    <property type="match status" value="1"/>
</dbReference>
<dbReference type="AlphaFoldDB" id="A0A922CMA8"/>
<evidence type="ECO:0000313" key="9">
    <source>
        <dbReference type="EMBL" id="KAG6451161.1"/>
    </source>
</evidence>
<evidence type="ECO:0000256" key="1">
    <source>
        <dbReference type="ARBA" id="ARBA00004123"/>
    </source>
</evidence>
<feature type="region of interest" description="Disordered" evidence="6">
    <location>
        <begin position="377"/>
        <end position="399"/>
    </location>
</feature>
<reference evidence="9" key="2">
    <citation type="submission" date="2020-12" db="EMBL/GenBank/DDBJ databases">
        <authorList>
            <person name="Kanost M."/>
        </authorList>
    </citation>
    <scope>NUCLEOTIDE SEQUENCE</scope>
</reference>
<dbReference type="PANTHER" id="PTHR15348">
    <property type="entry name" value="AT-RICH INTERACTIVE DOMAIN-CONTAINING PROTEIN ARID DOMAIN- CONTAINING PROTEIN DEAD RINGER PROTEIN B-CELL REGULATOR OF IGH TRANSCRIPTION BRIGHT"/>
    <property type="match status" value="1"/>
</dbReference>
<accession>A0A922CMA8</accession>
<evidence type="ECO:0000256" key="4">
    <source>
        <dbReference type="ARBA" id="ARBA00023163"/>
    </source>
</evidence>
<dbReference type="SUPFAM" id="SSF46774">
    <property type="entry name" value="ARID-like"/>
    <property type="match status" value="1"/>
</dbReference>
<dbReference type="Proteomes" id="UP000791440">
    <property type="component" value="Unassembled WGS sequence"/>
</dbReference>
<evidence type="ECO:0000256" key="3">
    <source>
        <dbReference type="ARBA" id="ARBA00023125"/>
    </source>
</evidence>
<dbReference type="GO" id="GO:0005634">
    <property type="term" value="C:nucleus"/>
    <property type="evidence" value="ECO:0007669"/>
    <property type="project" value="UniProtKB-SubCell"/>
</dbReference>
<feature type="compositionally biased region" description="Low complexity" evidence="6">
    <location>
        <begin position="46"/>
        <end position="70"/>
    </location>
</feature>